<name>A0ABD2LK27_9BILA</name>
<comment type="caution">
    <text evidence="1">The sequence shown here is derived from an EMBL/GenBank/DDBJ whole genome shotgun (WGS) entry which is preliminary data.</text>
</comment>
<keyword evidence="2" id="KW-1185">Reference proteome</keyword>
<organism evidence="1 2">
    <name type="scientific">Heterodera trifolii</name>
    <dbReference type="NCBI Taxonomy" id="157864"/>
    <lineage>
        <taxon>Eukaryota</taxon>
        <taxon>Metazoa</taxon>
        <taxon>Ecdysozoa</taxon>
        <taxon>Nematoda</taxon>
        <taxon>Chromadorea</taxon>
        <taxon>Rhabditida</taxon>
        <taxon>Tylenchina</taxon>
        <taxon>Tylenchomorpha</taxon>
        <taxon>Tylenchoidea</taxon>
        <taxon>Heteroderidae</taxon>
        <taxon>Heteroderinae</taxon>
        <taxon>Heterodera</taxon>
    </lineage>
</organism>
<accession>A0ABD2LK27</accession>
<evidence type="ECO:0000313" key="2">
    <source>
        <dbReference type="Proteomes" id="UP001620626"/>
    </source>
</evidence>
<dbReference type="EMBL" id="JBICBT010000378">
    <property type="protein sequence ID" value="KAL3115519.1"/>
    <property type="molecule type" value="Genomic_DNA"/>
</dbReference>
<gene>
    <name evidence="1" type="ORF">niasHT_018152</name>
</gene>
<dbReference type="AlphaFoldDB" id="A0ABD2LK27"/>
<dbReference type="Proteomes" id="UP001620626">
    <property type="component" value="Unassembled WGS sequence"/>
</dbReference>
<proteinExistence type="predicted"/>
<protein>
    <submittedName>
        <fullName evidence="1">Uncharacterized protein</fullName>
    </submittedName>
</protein>
<sequence>MEGSTTAKKSQITDFTCTFLQQMLETTAEQLPLPIRAHLSNILYPDTKLIKSQIPNKLCTVCGFDLLKGLVVVAEKKRKTPNKKFLSVKCLACSSSFPKVRFAPTRTKNSGKTEASKRSINSFCNSPNISIGSKNVLSFGRRRFKKVEKLQKLAEMDKQKLGSDSPLNNSLSNFLLSFTK</sequence>
<reference evidence="1 2" key="1">
    <citation type="submission" date="2024-10" db="EMBL/GenBank/DDBJ databases">
        <authorList>
            <person name="Kim D."/>
        </authorList>
    </citation>
    <scope>NUCLEOTIDE SEQUENCE [LARGE SCALE GENOMIC DNA]</scope>
    <source>
        <strain evidence="1">BH-2024</strain>
    </source>
</reference>
<evidence type="ECO:0000313" key="1">
    <source>
        <dbReference type="EMBL" id="KAL3115519.1"/>
    </source>
</evidence>